<proteinExistence type="predicted"/>
<feature type="transmembrane region" description="Helical" evidence="6">
    <location>
        <begin position="178"/>
        <end position="196"/>
    </location>
</feature>
<comment type="subcellular location">
    <subcellularLocation>
        <location evidence="1">Membrane</location>
        <topology evidence="1">Multi-pass membrane protein</topology>
    </subcellularLocation>
</comment>
<dbReference type="Proteomes" id="UP000095743">
    <property type="component" value="Chromosome"/>
</dbReference>
<dbReference type="EMBL" id="CP017269">
    <property type="protein sequence ID" value="AOT71322.1"/>
    <property type="molecule type" value="Genomic_DNA"/>
</dbReference>
<evidence type="ECO:0000256" key="1">
    <source>
        <dbReference type="ARBA" id="ARBA00004141"/>
    </source>
</evidence>
<evidence type="ECO:0000256" key="2">
    <source>
        <dbReference type="ARBA" id="ARBA00022448"/>
    </source>
</evidence>
<evidence type="ECO:0000313" key="9">
    <source>
        <dbReference type="Proteomes" id="UP000095743"/>
    </source>
</evidence>
<keyword evidence="3 6" id="KW-0812">Transmembrane</keyword>
<dbReference type="PANTHER" id="PTHR30354:SF26">
    <property type="entry name" value="TRANSPORTER, PUTATIVE-RELATED"/>
    <property type="match status" value="1"/>
</dbReference>
<evidence type="ECO:0000256" key="3">
    <source>
        <dbReference type="ARBA" id="ARBA00022692"/>
    </source>
</evidence>
<dbReference type="KEGG" id="gfe:Gferi_18235"/>
<keyword evidence="2" id="KW-0813">Transport</keyword>
<gene>
    <name evidence="8" type="ORF">Gferi_18235</name>
</gene>
<organism evidence="8 9">
    <name type="scientific">Geosporobacter ferrireducens</name>
    <dbReference type="NCBI Taxonomy" id="1424294"/>
    <lineage>
        <taxon>Bacteria</taxon>
        <taxon>Bacillati</taxon>
        <taxon>Bacillota</taxon>
        <taxon>Clostridia</taxon>
        <taxon>Peptostreptococcales</taxon>
        <taxon>Thermotaleaceae</taxon>
        <taxon>Geosporobacter</taxon>
    </lineage>
</organism>
<dbReference type="InterPro" id="IPR003474">
    <property type="entry name" value="Glcn_transporter"/>
</dbReference>
<keyword evidence="4 6" id="KW-1133">Transmembrane helix</keyword>
<dbReference type="Pfam" id="PF03600">
    <property type="entry name" value="CitMHS"/>
    <property type="match status" value="1"/>
</dbReference>
<dbReference type="STRING" id="1424294.Gferi_18235"/>
<dbReference type="OrthoDB" id="5329450at2"/>
<dbReference type="GO" id="GO:0015128">
    <property type="term" value="F:gluconate transmembrane transporter activity"/>
    <property type="evidence" value="ECO:0007669"/>
    <property type="project" value="InterPro"/>
</dbReference>
<feature type="transmembrane region" description="Helical" evidence="6">
    <location>
        <begin position="53"/>
        <end position="71"/>
    </location>
</feature>
<dbReference type="RefSeq" id="WP_069979016.1">
    <property type="nucleotide sequence ID" value="NZ_CP017269.1"/>
</dbReference>
<sequence>MLVFGGLLIICIMMVLILKSQFMPGNVLAMVPLVIALAIGTGFTDTMTFIHKGISNVLVIAALFILATLYFGTMSDAGLFDPIINALTKRIGKTVFSVVATTGLIAMVSHLDGQGITTLLITVPPMLLIFDKMKIRRTLLALVFSTVTAVMNMIPWGGPTARAAAVLGTDVMMLYRQLLPIQILGLVLSFVILYFASKAEEKRGEFVHGADIQTCESEISICEEELSLKRPKLLWANAAITVIVLVALFMGVPSYITFLIGCAVILPLNYRTLKEQNARVKAHAGHILISVYTIIGAGALLGIMGGLGMFEALAEAFVGIIPESLSSVMHIIIGLIITPLGYLLNADAIMYGIMPVIINVGAQYGVESATVAAMFIVGHCIAVPLCLTTPQVYLGLGLMGLDYREAFKANFKWSILLGTALVLATLFIV</sequence>
<evidence type="ECO:0000256" key="5">
    <source>
        <dbReference type="ARBA" id="ARBA00023136"/>
    </source>
</evidence>
<reference evidence="8 9" key="1">
    <citation type="submission" date="2016-09" db="EMBL/GenBank/DDBJ databases">
        <title>Genomic analysis reveals versatility of anaerobic energy metabolism of Geosporobacter ferrireducens IRF9 of phylum Firmicutes.</title>
        <authorList>
            <person name="Kim S.-J."/>
        </authorList>
    </citation>
    <scope>NUCLEOTIDE SEQUENCE [LARGE SCALE GENOMIC DNA]</scope>
    <source>
        <strain evidence="8 9">IRF9</strain>
    </source>
</reference>
<feature type="transmembrane region" description="Helical" evidence="6">
    <location>
        <begin position="285"/>
        <end position="310"/>
    </location>
</feature>
<feature type="transmembrane region" description="Helical" evidence="6">
    <location>
        <begin position="372"/>
        <end position="399"/>
    </location>
</feature>
<dbReference type="InterPro" id="IPR004680">
    <property type="entry name" value="Cit_transptr-like_dom"/>
</dbReference>
<dbReference type="AlphaFoldDB" id="A0A1D8GKD9"/>
<feature type="transmembrane region" description="Helical" evidence="6">
    <location>
        <begin position="139"/>
        <end position="158"/>
    </location>
</feature>
<feature type="transmembrane region" description="Helical" evidence="6">
    <location>
        <begin position="411"/>
        <end position="428"/>
    </location>
</feature>
<keyword evidence="9" id="KW-1185">Reference proteome</keyword>
<feature type="transmembrane region" description="Helical" evidence="6">
    <location>
        <begin position="91"/>
        <end position="108"/>
    </location>
</feature>
<evidence type="ECO:0000313" key="8">
    <source>
        <dbReference type="EMBL" id="AOT71322.1"/>
    </source>
</evidence>
<evidence type="ECO:0000259" key="7">
    <source>
        <dbReference type="Pfam" id="PF03600"/>
    </source>
</evidence>
<accession>A0A1D8GKD9</accession>
<evidence type="ECO:0000256" key="4">
    <source>
        <dbReference type="ARBA" id="ARBA00022989"/>
    </source>
</evidence>
<evidence type="ECO:0000256" key="6">
    <source>
        <dbReference type="SAM" id="Phobius"/>
    </source>
</evidence>
<feature type="transmembrane region" description="Helical" evidence="6">
    <location>
        <begin position="233"/>
        <end position="250"/>
    </location>
</feature>
<protein>
    <recommendedName>
        <fullName evidence="7">Citrate transporter-like domain-containing protein</fullName>
    </recommendedName>
</protein>
<name>A0A1D8GKD9_9FIRM</name>
<dbReference type="GO" id="GO:0005886">
    <property type="term" value="C:plasma membrane"/>
    <property type="evidence" value="ECO:0007669"/>
    <property type="project" value="TreeGrafter"/>
</dbReference>
<dbReference type="PANTHER" id="PTHR30354">
    <property type="entry name" value="GNT FAMILY GLUCONATE TRANSPORTER"/>
    <property type="match status" value="1"/>
</dbReference>
<feature type="transmembrane region" description="Helical" evidence="6">
    <location>
        <begin position="348"/>
        <end position="366"/>
    </location>
</feature>
<feature type="domain" description="Citrate transporter-like" evidence="7">
    <location>
        <begin position="20"/>
        <end position="377"/>
    </location>
</feature>
<feature type="transmembrane region" description="Helical" evidence="6">
    <location>
        <begin position="256"/>
        <end position="273"/>
    </location>
</feature>
<keyword evidence="5 6" id="KW-0472">Membrane</keyword>